<keyword evidence="1" id="KW-0472">Membrane</keyword>
<dbReference type="RefSeq" id="WP_023175369.1">
    <property type="nucleotide sequence ID" value="NC_022600.1"/>
</dbReference>
<sequence>MRKLNRRLGQKADFLNLIPGDLVFPWLLTVIGGYFVLGGVLGLNWIWTATIIIWGCTLWLLLAGKRPHRFFGQMIAAPKLARTRLRQ</sequence>
<dbReference type="Proteomes" id="UP000017396">
    <property type="component" value="Chromosome"/>
</dbReference>
<proteinExistence type="predicted"/>
<organism evidence="2 3">
    <name type="scientific">Gloeobacter kilaueensis (strain ATCC BAA-2537 / CCAP 1431/1 / ULC 316 / JS1)</name>
    <dbReference type="NCBI Taxonomy" id="1183438"/>
    <lineage>
        <taxon>Bacteria</taxon>
        <taxon>Bacillati</taxon>
        <taxon>Cyanobacteriota</taxon>
        <taxon>Cyanophyceae</taxon>
        <taxon>Gloeobacterales</taxon>
        <taxon>Gloeobacteraceae</taxon>
        <taxon>Gloeobacter</taxon>
    </lineage>
</organism>
<evidence type="ECO:0000256" key="1">
    <source>
        <dbReference type="SAM" id="Phobius"/>
    </source>
</evidence>
<protein>
    <submittedName>
        <fullName evidence="2">Uncharacterized protein</fullName>
    </submittedName>
</protein>
<keyword evidence="3" id="KW-1185">Reference proteome</keyword>
<dbReference type="KEGG" id="glj:GKIL_3804"/>
<keyword evidence="1" id="KW-1133">Transmembrane helix</keyword>
<dbReference type="EMBL" id="CP003587">
    <property type="protein sequence ID" value="AGY60050.1"/>
    <property type="molecule type" value="Genomic_DNA"/>
</dbReference>
<dbReference type="STRING" id="1183438.GKIL_3804"/>
<dbReference type="OrthoDB" id="9864449at2"/>
<feature type="transmembrane region" description="Helical" evidence="1">
    <location>
        <begin position="43"/>
        <end position="64"/>
    </location>
</feature>
<name>U5QQS5_GLOK1</name>
<reference evidence="2 3" key="1">
    <citation type="journal article" date="2013" name="PLoS ONE">
        <title>Cultivation and Complete Genome Sequencing of Gloeobacter kilaueensis sp. nov., from a Lava Cave in Kilauea Caldera, Hawai'i.</title>
        <authorList>
            <person name="Saw J.H."/>
            <person name="Schatz M."/>
            <person name="Brown M.V."/>
            <person name="Kunkel D.D."/>
            <person name="Foster J.S."/>
            <person name="Shick H."/>
            <person name="Christensen S."/>
            <person name="Hou S."/>
            <person name="Wan X."/>
            <person name="Donachie S.P."/>
        </authorList>
    </citation>
    <scope>NUCLEOTIDE SEQUENCE [LARGE SCALE GENOMIC DNA]</scope>
    <source>
        <strain evidence="3">JS</strain>
    </source>
</reference>
<dbReference type="HOGENOM" id="CLU_164842_0_0_3"/>
<dbReference type="AlphaFoldDB" id="U5QQS5"/>
<keyword evidence="1" id="KW-0812">Transmembrane</keyword>
<evidence type="ECO:0000313" key="2">
    <source>
        <dbReference type="EMBL" id="AGY60050.1"/>
    </source>
</evidence>
<feature type="transmembrane region" description="Helical" evidence="1">
    <location>
        <begin position="12"/>
        <end position="37"/>
    </location>
</feature>
<evidence type="ECO:0000313" key="3">
    <source>
        <dbReference type="Proteomes" id="UP000017396"/>
    </source>
</evidence>
<accession>U5QQS5</accession>
<gene>
    <name evidence="2" type="ORF">GKIL_3804</name>
</gene>